<feature type="region of interest" description="Disordered" evidence="2">
    <location>
        <begin position="77"/>
        <end position="151"/>
    </location>
</feature>
<dbReference type="Proteomes" id="UP001154078">
    <property type="component" value="Chromosome 3"/>
</dbReference>
<evidence type="ECO:0000313" key="3">
    <source>
        <dbReference type="EMBL" id="CAH0553145.1"/>
    </source>
</evidence>
<dbReference type="EMBL" id="OV121134">
    <property type="protein sequence ID" value="CAH0553145.1"/>
    <property type="molecule type" value="Genomic_DNA"/>
</dbReference>
<protein>
    <submittedName>
        <fullName evidence="3">Uncharacterized protein</fullName>
    </submittedName>
</protein>
<evidence type="ECO:0000256" key="1">
    <source>
        <dbReference type="SAM" id="Coils"/>
    </source>
</evidence>
<feature type="compositionally biased region" description="Low complexity" evidence="2">
    <location>
        <begin position="104"/>
        <end position="126"/>
    </location>
</feature>
<feature type="coiled-coil region" evidence="1">
    <location>
        <begin position="42"/>
        <end position="69"/>
    </location>
</feature>
<organism evidence="3 4">
    <name type="scientific">Brassicogethes aeneus</name>
    <name type="common">Rape pollen beetle</name>
    <name type="synonym">Meligethes aeneus</name>
    <dbReference type="NCBI Taxonomy" id="1431903"/>
    <lineage>
        <taxon>Eukaryota</taxon>
        <taxon>Metazoa</taxon>
        <taxon>Ecdysozoa</taxon>
        <taxon>Arthropoda</taxon>
        <taxon>Hexapoda</taxon>
        <taxon>Insecta</taxon>
        <taxon>Pterygota</taxon>
        <taxon>Neoptera</taxon>
        <taxon>Endopterygota</taxon>
        <taxon>Coleoptera</taxon>
        <taxon>Polyphaga</taxon>
        <taxon>Cucujiformia</taxon>
        <taxon>Nitidulidae</taxon>
        <taxon>Meligethinae</taxon>
        <taxon>Brassicogethes</taxon>
    </lineage>
</organism>
<keyword evidence="1" id="KW-0175">Coiled coil</keyword>
<name>A0A9P0FEI9_BRAAE</name>
<feature type="compositionally biased region" description="Polar residues" evidence="2">
    <location>
        <begin position="127"/>
        <end position="143"/>
    </location>
</feature>
<keyword evidence="4" id="KW-1185">Reference proteome</keyword>
<feature type="compositionally biased region" description="Polar residues" evidence="2">
    <location>
        <begin position="77"/>
        <end position="96"/>
    </location>
</feature>
<reference evidence="3" key="1">
    <citation type="submission" date="2021-12" db="EMBL/GenBank/DDBJ databases">
        <authorList>
            <person name="King R."/>
        </authorList>
    </citation>
    <scope>NUCLEOTIDE SEQUENCE</scope>
</reference>
<evidence type="ECO:0000256" key="2">
    <source>
        <dbReference type="SAM" id="MobiDB-lite"/>
    </source>
</evidence>
<dbReference type="OrthoDB" id="6783743at2759"/>
<sequence>MICCEGVKSNDIENINDIEDEDNLNIIISDQGMEIKYLKTIIHDKEDIIKQLKDKVNLLEEKINFINIIQNQTNKENINNKEIQAPPSTEKQNNNKASKDSYDKNNQGSTSKKTTKTTVNKAADNNQENLNKQTQVVENSKINNADGKNLEKENQQLETMNNDDGKWEKVEKKGKKKTNTTIRGSATNDEEFKGAARRGWLFVGKARPETTNSQIKTYLQKRYPNEEFLVEEVKKHETNLSKNKSFKLAWNIHC</sequence>
<dbReference type="AlphaFoldDB" id="A0A9P0FEI9"/>
<evidence type="ECO:0000313" key="4">
    <source>
        <dbReference type="Proteomes" id="UP001154078"/>
    </source>
</evidence>
<gene>
    <name evidence="3" type="ORF">MELIAE_LOCUS5230</name>
</gene>
<accession>A0A9P0FEI9</accession>
<proteinExistence type="predicted"/>